<dbReference type="EMBL" id="VNHO01000030">
    <property type="protein sequence ID" value="TYP49773.1"/>
    <property type="molecule type" value="Genomic_DNA"/>
</dbReference>
<reference evidence="6 7" key="1">
    <citation type="submission" date="2019-07" db="EMBL/GenBank/DDBJ databases">
        <title>Genomic Encyclopedia of Type Strains, Phase I: the one thousand microbial genomes (KMG-I) project.</title>
        <authorList>
            <person name="Kyrpides N."/>
        </authorList>
    </citation>
    <scope>NUCLEOTIDE SEQUENCE [LARGE SCALE GENOMIC DNA]</scope>
    <source>
        <strain evidence="6 7">DSM 16647</strain>
    </source>
</reference>
<keyword evidence="2 4" id="KW-0597">Phosphoprotein</keyword>
<dbReference type="SUPFAM" id="SSF52172">
    <property type="entry name" value="CheY-like"/>
    <property type="match status" value="1"/>
</dbReference>
<feature type="modified residue" description="4-aspartylphosphate" evidence="4">
    <location>
        <position position="55"/>
    </location>
</feature>
<accession>A0A5S5AH27</accession>
<dbReference type="RefSeq" id="WP_148867827.1">
    <property type="nucleotide sequence ID" value="NZ_VNHO01000030.1"/>
</dbReference>
<gene>
    <name evidence="6" type="ORF">LZ11_02147</name>
</gene>
<dbReference type="PANTHER" id="PTHR44591">
    <property type="entry name" value="STRESS RESPONSE REGULATOR PROTEIN 1"/>
    <property type="match status" value="1"/>
</dbReference>
<dbReference type="PANTHER" id="PTHR44591:SF3">
    <property type="entry name" value="RESPONSE REGULATORY DOMAIN-CONTAINING PROTEIN"/>
    <property type="match status" value="1"/>
</dbReference>
<comment type="function">
    <text evidence="3">May play the central regulatory role in sporulation. It may be an element of the effector pathway responsible for the activation of sporulation genes in response to nutritional stress. Spo0A may act in concert with spo0H (a sigma factor) to control the expression of some genes that are critical to the sporulation process.</text>
</comment>
<protein>
    <recommendedName>
        <fullName evidence="1">Stage 0 sporulation protein A homolog</fullName>
    </recommendedName>
</protein>
<evidence type="ECO:0000256" key="4">
    <source>
        <dbReference type="PROSITE-ProRule" id="PRU00169"/>
    </source>
</evidence>
<dbReference type="Pfam" id="PF00072">
    <property type="entry name" value="Response_reg"/>
    <property type="match status" value="1"/>
</dbReference>
<dbReference type="SMART" id="SM00448">
    <property type="entry name" value="REC"/>
    <property type="match status" value="1"/>
</dbReference>
<dbReference type="Gene3D" id="3.40.50.2300">
    <property type="match status" value="1"/>
</dbReference>
<dbReference type="OrthoDB" id="9790669at2"/>
<dbReference type="PROSITE" id="PS50110">
    <property type="entry name" value="RESPONSE_REGULATORY"/>
    <property type="match status" value="1"/>
</dbReference>
<evidence type="ECO:0000313" key="6">
    <source>
        <dbReference type="EMBL" id="TYP49773.1"/>
    </source>
</evidence>
<dbReference type="CDD" id="cd00156">
    <property type="entry name" value="REC"/>
    <property type="match status" value="1"/>
</dbReference>
<evidence type="ECO:0000256" key="2">
    <source>
        <dbReference type="ARBA" id="ARBA00022553"/>
    </source>
</evidence>
<name>A0A5S5AH27_9FIRM</name>
<sequence>MGRKNKILVVDDQVWVRRMLLEALSALGYEVFGASSGPEALQLAGERGPDLAIIDMSIPGMDGLTLFSKLRGINFNIHGILISGNGEKNCIEKALKEGAFAYLVKPFDIGDLKNLIQQALTS</sequence>
<dbReference type="InterPro" id="IPR050595">
    <property type="entry name" value="Bact_response_regulator"/>
</dbReference>
<dbReference type="AlphaFoldDB" id="A0A5S5AH27"/>
<evidence type="ECO:0000256" key="3">
    <source>
        <dbReference type="ARBA" id="ARBA00024867"/>
    </source>
</evidence>
<comment type="caution">
    <text evidence="6">The sequence shown here is derived from an EMBL/GenBank/DDBJ whole genome shotgun (WGS) entry which is preliminary data.</text>
</comment>
<evidence type="ECO:0000259" key="5">
    <source>
        <dbReference type="PROSITE" id="PS50110"/>
    </source>
</evidence>
<dbReference type="GO" id="GO:0000160">
    <property type="term" value="P:phosphorelay signal transduction system"/>
    <property type="evidence" value="ECO:0007669"/>
    <property type="project" value="InterPro"/>
</dbReference>
<dbReference type="Proteomes" id="UP000322294">
    <property type="component" value="Unassembled WGS sequence"/>
</dbReference>
<keyword evidence="7" id="KW-1185">Reference proteome</keyword>
<feature type="domain" description="Response regulatory" evidence="5">
    <location>
        <begin position="6"/>
        <end position="120"/>
    </location>
</feature>
<evidence type="ECO:0000256" key="1">
    <source>
        <dbReference type="ARBA" id="ARBA00018672"/>
    </source>
</evidence>
<evidence type="ECO:0000313" key="7">
    <source>
        <dbReference type="Proteomes" id="UP000322294"/>
    </source>
</evidence>
<organism evidence="6 7">
    <name type="scientific">Thermosediminibacter litoriperuensis</name>
    <dbReference type="NCBI Taxonomy" id="291989"/>
    <lineage>
        <taxon>Bacteria</taxon>
        <taxon>Bacillati</taxon>
        <taxon>Bacillota</taxon>
        <taxon>Clostridia</taxon>
        <taxon>Thermosediminibacterales</taxon>
        <taxon>Thermosediminibacteraceae</taxon>
        <taxon>Thermosediminibacter</taxon>
    </lineage>
</organism>
<proteinExistence type="predicted"/>
<dbReference type="InterPro" id="IPR001789">
    <property type="entry name" value="Sig_transdc_resp-reg_receiver"/>
</dbReference>
<dbReference type="InterPro" id="IPR011006">
    <property type="entry name" value="CheY-like_superfamily"/>
</dbReference>